<dbReference type="RefSeq" id="WP_092494370.1">
    <property type="nucleotide sequence ID" value="NZ_FNKD01000005.1"/>
</dbReference>
<dbReference type="STRING" id="553311.SAMN05216231_3660"/>
<organism evidence="3 4">
    <name type="scientific">Virgibacillus salinus</name>
    <dbReference type="NCBI Taxonomy" id="553311"/>
    <lineage>
        <taxon>Bacteria</taxon>
        <taxon>Bacillati</taxon>
        <taxon>Bacillota</taxon>
        <taxon>Bacilli</taxon>
        <taxon>Bacillales</taxon>
        <taxon>Bacillaceae</taxon>
        <taxon>Virgibacillus</taxon>
    </lineage>
</organism>
<dbReference type="PROSITE" id="PS50943">
    <property type="entry name" value="HTH_CROC1"/>
    <property type="match status" value="1"/>
</dbReference>
<gene>
    <name evidence="3" type="ORF">SAMN05216231_3660</name>
</gene>
<keyword evidence="1" id="KW-0175">Coiled coil</keyword>
<dbReference type="SMART" id="SM00530">
    <property type="entry name" value="HTH_XRE"/>
    <property type="match status" value="1"/>
</dbReference>
<evidence type="ECO:0000259" key="2">
    <source>
        <dbReference type="PROSITE" id="PS50943"/>
    </source>
</evidence>
<dbReference type="Gene3D" id="1.10.260.40">
    <property type="entry name" value="lambda repressor-like DNA-binding domains"/>
    <property type="match status" value="1"/>
</dbReference>
<proteinExistence type="predicted"/>
<dbReference type="Pfam" id="PF13181">
    <property type="entry name" value="TPR_8"/>
    <property type="match status" value="1"/>
</dbReference>
<sequence length="421" mass="50147">MEIGPYIKLHRIKQEMTQAELAEGIVSFAYLSKIENQKTEASSNVISLLCTRLGIQMNNETDETIRDKCQQWYEMLFEVNDKEEIIKTYKELNSLMYEHHSDSLILFEIHKIRYFLILSEFEEALTQINRLADMSGTFDSLHLFYWYKFKGNYNTAKNEFNQAMRMYKIAEEKLNQLELSEEKIADLQYTIAVTHSKLHNTLEAIEYSDKAIDIFRKQYNFIRCAQCHIVLGISYRRIRMYDKSIKNHNLAKHLGELSKNRQIIQLTNQNLGYLHSTKGDRKKAIHYYVEVLNDPEVDMNARLTAVTSLIKEYYSIYDFDKTREMIDNGIELLDNMKNKEAFKIHYYVINSYNYAIRQDNEKFETLVINEFIPYLQKHKDFANLVDYAKMLGRHFERLNKYKDSVKYYKLANVTYEELINL</sequence>
<dbReference type="InterPro" id="IPR019734">
    <property type="entry name" value="TPR_rpt"/>
</dbReference>
<feature type="coiled-coil region" evidence="1">
    <location>
        <begin position="153"/>
        <end position="190"/>
    </location>
</feature>
<dbReference type="InterPro" id="IPR010982">
    <property type="entry name" value="Lambda_DNA-bd_dom_sf"/>
</dbReference>
<dbReference type="Pfam" id="PF01381">
    <property type="entry name" value="HTH_3"/>
    <property type="match status" value="1"/>
</dbReference>
<reference evidence="3 4" key="1">
    <citation type="submission" date="2016-10" db="EMBL/GenBank/DDBJ databases">
        <authorList>
            <person name="de Groot N.N."/>
        </authorList>
    </citation>
    <scope>NUCLEOTIDE SEQUENCE [LARGE SCALE GENOMIC DNA]</scope>
    <source>
        <strain evidence="3 4">CGMCC 1.10449</strain>
    </source>
</reference>
<dbReference type="GO" id="GO:0003677">
    <property type="term" value="F:DNA binding"/>
    <property type="evidence" value="ECO:0007669"/>
    <property type="project" value="InterPro"/>
</dbReference>
<evidence type="ECO:0000313" key="3">
    <source>
        <dbReference type="EMBL" id="SDR11284.1"/>
    </source>
</evidence>
<dbReference type="EMBL" id="FNKD01000005">
    <property type="protein sequence ID" value="SDR11284.1"/>
    <property type="molecule type" value="Genomic_DNA"/>
</dbReference>
<keyword evidence="4" id="KW-1185">Reference proteome</keyword>
<evidence type="ECO:0000256" key="1">
    <source>
        <dbReference type="SAM" id="Coils"/>
    </source>
</evidence>
<feature type="domain" description="HTH cro/C1-type" evidence="2">
    <location>
        <begin position="7"/>
        <end position="60"/>
    </location>
</feature>
<dbReference type="Proteomes" id="UP000199444">
    <property type="component" value="Unassembled WGS sequence"/>
</dbReference>
<dbReference type="InterPro" id="IPR011990">
    <property type="entry name" value="TPR-like_helical_dom_sf"/>
</dbReference>
<dbReference type="SUPFAM" id="SSF47413">
    <property type="entry name" value="lambda repressor-like DNA-binding domains"/>
    <property type="match status" value="1"/>
</dbReference>
<dbReference type="InterPro" id="IPR001387">
    <property type="entry name" value="Cro/C1-type_HTH"/>
</dbReference>
<dbReference type="CDD" id="cd00093">
    <property type="entry name" value="HTH_XRE"/>
    <property type="match status" value="1"/>
</dbReference>
<dbReference type="Gene3D" id="1.25.40.10">
    <property type="entry name" value="Tetratricopeptide repeat domain"/>
    <property type="match status" value="1"/>
</dbReference>
<name>A0A1H1GDF2_9BACI</name>
<accession>A0A1H1GDF2</accession>
<dbReference type="SUPFAM" id="SSF48452">
    <property type="entry name" value="TPR-like"/>
    <property type="match status" value="1"/>
</dbReference>
<evidence type="ECO:0000313" key="4">
    <source>
        <dbReference type="Proteomes" id="UP000199444"/>
    </source>
</evidence>
<dbReference type="AlphaFoldDB" id="A0A1H1GDF2"/>
<protein>
    <submittedName>
        <fullName evidence="3">Tetratricopeptide repeat-containing protein</fullName>
    </submittedName>
</protein>